<dbReference type="EMBL" id="LN902846">
    <property type="protein sequence ID" value="CDI97812.1"/>
    <property type="molecule type" value="Genomic_DNA"/>
</dbReference>
<evidence type="ECO:0000313" key="5">
    <source>
        <dbReference type="EMBL" id="CDI97812.1"/>
    </source>
</evidence>
<dbReference type="AlphaFoldDB" id="A0A077RDD1"/>
<feature type="signal peptide" evidence="3">
    <location>
        <begin position="1"/>
        <end position="18"/>
    </location>
</feature>
<reference evidence="4" key="1">
    <citation type="journal article" date="2013" name="Nature">
        <title>The genomes of four tapeworm species reveal adaptations to parasitism.</title>
        <authorList>
            <person name="Tsai I.J."/>
            <person name="Zarowiecki M."/>
            <person name="Holroyd N."/>
            <person name="Garciarrubio A."/>
            <person name="Sanchez-Flores A."/>
            <person name="Brooks K.L."/>
            <person name="Tracey A."/>
            <person name="Bobes R.J."/>
            <person name="Fragoso G."/>
            <person name="Sciutto E."/>
            <person name="Aslett M."/>
            <person name="Beasley H."/>
            <person name="Bennett H.M."/>
            <person name="Cai J."/>
            <person name="Camicia F."/>
            <person name="Clark R."/>
            <person name="Cucher M."/>
            <person name="De Silva N."/>
            <person name="Day T.A."/>
            <person name="Deplazes P."/>
            <person name="Estrada K."/>
            <person name="Fernandez C."/>
            <person name="Holland P.W."/>
            <person name="Hou J."/>
            <person name="Hu S."/>
            <person name="Huckvale T."/>
            <person name="Hung S.S."/>
            <person name="Kamenetzky L."/>
            <person name="Keane J.A."/>
            <person name="Kiss F."/>
            <person name="Koziol U."/>
            <person name="Lambert O."/>
            <person name="Liu K."/>
            <person name="Luo X."/>
            <person name="Luo Y."/>
            <person name="Macchiaroli N."/>
            <person name="Nichol S."/>
            <person name="Paps J."/>
            <person name="Parkinson J."/>
            <person name="Pouchkina-Stantcheva N."/>
            <person name="Riddiford N."/>
            <person name="Rosenzvit M."/>
            <person name="Salinas G."/>
            <person name="Wasmuth J.D."/>
            <person name="Zamanian M."/>
            <person name="Zheng Y."/>
            <person name="Cai X."/>
            <person name="Soberon X."/>
            <person name="Olson P.D."/>
            <person name="Laclette J.P."/>
            <person name="Brehm K."/>
            <person name="Berriman M."/>
            <person name="Garciarrubio A."/>
            <person name="Bobes R.J."/>
            <person name="Fragoso G."/>
            <person name="Sanchez-Flores A."/>
            <person name="Estrada K."/>
            <person name="Cevallos M.A."/>
            <person name="Morett E."/>
            <person name="Gonzalez V."/>
            <person name="Portillo T."/>
            <person name="Ochoa-Leyva A."/>
            <person name="Jose M.V."/>
            <person name="Sciutto E."/>
            <person name="Landa A."/>
            <person name="Jimenez L."/>
            <person name="Valdes V."/>
            <person name="Carrero J.C."/>
            <person name="Larralde C."/>
            <person name="Morales-Montor J."/>
            <person name="Limon-Lason J."/>
            <person name="Soberon X."/>
            <person name="Laclette J.P."/>
        </authorList>
    </citation>
    <scope>NUCLEOTIDE SEQUENCE [LARGE SCALE GENOMIC DNA]</scope>
</reference>
<feature type="transmembrane region" description="Helical" evidence="2">
    <location>
        <begin position="79"/>
        <end position="98"/>
    </location>
</feature>
<evidence type="ECO:0000256" key="1">
    <source>
        <dbReference type="SAM" id="MobiDB-lite"/>
    </source>
</evidence>
<protein>
    <submittedName>
        <fullName evidence="4">Uncharacterized protein</fullName>
    </submittedName>
</protein>
<keyword evidence="2" id="KW-0812">Transmembrane</keyword>
<keyword evidence="2" id="KW-1133">Transmembrane helix</keyword>
<feature type="region of interest" description="Disordered" evidence="1">
    <location>
        <begin position="20"/>
        <end position="72"/>
    </location>
</feature>
<keyword evidence="2" id="KW-0472">Membrane</keyword>
<name>A0A077RDD1_ECHMU</name>
<proteinExistence type="predicted"/>
<organism evidence="4 6">
    <name type="scientific">Echinococcus multilocularis</name>
    <name type="common">Fox tapeworm</name>
    <dbReference type="NCBI Taxonomy" id="6211"/>
    <lineage>
        <taxon>Eukaryota</taxon>
        <taxon>Metazoa</taxon>
        <taxon>Spiralia</taxon>
        <taxon>Lophotrochozoa</taxon>
        <taxon>Platyhelminthes</taxon>
        <taxon>Cestoda</taxon>
        <taxon>Eucestoda</taxon>
        <taxon>Cyclophyllidea</taxon>
        <taxon>Taeniidae</taxon>
        <taxon>Echinococcus</taxon>
    </lineage>
</organism>
<sequence length="99" mass="10088">MQLFKILFALAVAFSAYAEDVSSPANTEATATTEADTGTSPIASAVATSSSPANTEAPATTGGQPETTELPPTSSKLSVFFPSIAISLFSTLSLLLLVF</sequence>
<feature type="compositionally biased region" description="Polar residues" evidence="1">
    <location>
        <begin position="40"/>
        <end position="72"/>
    </location>
</feature>
<feature type="compositionally biased region" description="Low complexity" evidence="1">
    <location>
        <begin position="25"/>
        <end position="39"/>
    </location>
</feature>
<dbReference type="Proteomes" id="UP000017246">
    <property type="component" value="Unassembled WGS sequence"/>
</dbReference>
<evidence type="ECO:0000256" key="2">
    <source>
        <dbReference type="SAM" id="Phobius"/>
    </source>
</evidence>
<feature type="chain" id="PRO_5014216936" evidence="3">
    <location>
        <begin position="19"/>
        <end position="99"/>
    </location>
</feature>
<gene>
    <name evidence="4" type="ORF">EmuJ_000161600</name>
    <name evidence="5" type="ORF">EmuJ_000161700</name>
</gene>
<evidence type="ECO:0000313" key="6">
    <source>
        <dbReference type="Proteomes" id="UP000017246"/>
    </source>
</evidence>
<keyword evidence="6" id="KW-1185">Reference proteome</keyword>
<evidence type="ECO:0000313" key="4">
    <source>
        <dbReference type="EMBL" id="CDI97811.1"/>
    </source>
</evidence>
<reference evidence="4" key="2">
    <citation type="submission" date="2015-11" db="EMBL/GenBank/DDBJ databases">
        <authorList>
            <person name="Zhang Y."/>
            <person name="Guo Z."/>
        </authorList>
    </citation>
    <scope>NUCLEOTIDE SEQUENCE</scope>
</reference>
<evidence type="ECO:0000256" key="3">
    <source>
        <dbReference type="SAM" id="SignalP"/>
    </source>
</evidence>
<keyword evidence="3" id="KW-0732">Signal</keyword>
<accession>A0A077RDD1</accession>
<dbReference type="EMBL" id="LN902846">
    <property type="protein sequence ID" value="CDI97811.1"/>
    <property type="molecule type" value="Genomic_DNA"/>
</dbReference>